<comment type="pathway">
    <text evidence="2 10">Glycan metabolism; pectin degradation; 2-dehydro-3-deoxy-D-gluconate from pectin: step 1/5.</text>
</comment>
<dbReference type="Gene3D" id="2.160.20.10">
    <property type="entry name" value="Single-stranded right-handed beta-helix, Pectin lyase-like"/>
    <property type="match status" value="1"/>
</dbReference>
<evidence type="ECO:0000256" key="5">
    <source>
        <dbReference type="ARBA" id="ARBA00022801"/>
    </source>
</evidence>
<dbReference type="SUPFAM" id="SSF51126">
    <property type="entry name" value="Pectin lyase-like"/>
    <property type="match status" value="1"/>
</dbReference>
<evidence type="ECO:0000256" key="6">
    <source>
        <dbReference type="ARBA" id="ARBA00023085"/>
    </source>
</evidence>
<dbReference type="InterPro" id="IPR012334">
    <property type="entry name" value="Pectin_lyas_fold"/>
</dbReference>
<feature type="domain" description="Pectinesterase catalytic" evidence="11">
    <location>
        <begin position="2"/>
        <end position="97"/>
    </location>
</feature>
<feature type="non-terminal residue" evidence="12">
    <location>
        <position position="1"/>
    </location>
</feature>
<accession>A0A022QH33</accession>
<dbReference type="STRING" id="4155.A0A022QH33"/>
<evidence type="ECO:0000313" key="13">
    <source>
        <dbReference type="Proteomes" id="UP000030748"/>
    </source>
</evidence>
<dbReference type="EMBL" id="KI631555">
    <property type="protein sequence ID" value="EYU26889.1"/>
    <property type="molecule type" value="Genomic_DNA"/>
</dbReference>
<evidence type="ECO:0000259" key="11">
    <source>
        <dbReference type="Pfam" id="PF01095"/>
    </source>
</evidence>
<feature type="domain" description="Pectinesterase catalytic" evidence="11">
    <location>
        <begin position="116"/>
        <end position="181"/>
    </location>
</feature>
<dbReference type="PANTHER" id="PTHR31707">
    <property type="entry name" value="PECTINESTERASE"/>
    <property type="match status" value="1"/>
</dbReference>
<dbReference type="UniPathway" id="UPA00545">
    <property type="reaction ID" value="UER00823"/>
</dbReference>
<comment type="subcellular location">
    <subcellularLocation>
        <location evidence="1">Secreted</location>
    </subcellularLocation>
</comment>
<evidence type="ECO:0000256" key="2">
    <source>
        <dbReference type="ARBA" id="ARBA00005184"/>
    </source>
</evidence>
<dbReference type="PROSITE" id="PS00503">
    <property type="entry name" value="PECTINESTERASE_2"/>
    <property type="match status" value="1"/>
</dbReference>
<evidence type="ECO:0000256" key="1">
    <source>
        <dbReference type="ARBA" id="ARBA00004613"/>
    </source>
</evidence>
<evidence type="ECO:0000256" key="10">
    <source>
        <dbReference type="RuleBase" id="RU000589"/>
    </source>
</evidence>
<evidence type="ECO:0000256" key="7">
    <source>
        <dbReference type="ARBA" id="ARBA00023316"/>
    </source>
</evidence>
<dbReference type="GO" id="GO:0030599">
    <property type="term" value="F:pectinesterase activity"/>
    <property type="evidence" value="ECO:0000318"/>
    <property type="project" value="GO_Central"/>
</dbReference>
<name>A0A022QH33_ERYGU</name>
<feature type="non-terminal residue" evidence="12">
    <location>
        <position position="181"/>
    </location>
</feature>
<evidence type="ECO:0000256" key="8">
    <source>
        <dbReference type="ARBA" id="ARBA00047928"/>
    </source>
</evidence>
<evidence type="ECO:0000256" key="9">
    <source>
        <dbReference type="PROSITE-ProRule" id="PRU10040"/>
    </source>
</evidence>
<dbReference type="GO" id="GO:0042545">
    <property type="term" value="P:cell wall modification"/>
    <property type="evidence" value="ECO:0007669"/>
    <property type="project" value="UniProtKB-UniRule"/>
</dbReference>
<keyword evidence="7" id="KW-0961">Cell wall biogenesis/degradation</keyword>
<dbReference type="InterPro" id="IPR033131">
    <property type="entry name" value="Pectinesterase_Asp_AS"/>
</dbReference>
<dbReference type="InterPro" id="IPR011050">
    <property type="entry name" value="Pectin_lyase_fold/virulence"/>
</dbReference>
<gene>
    <name evidence="12" type="ORF">MIMGU_mgv1a0257351mg</name>
</gene>
<organism evidence="12 13">
    <name type="scientific">Erythranthe guttata</name>
    <name type="common">Yellow monkey flower</name>
    <name type="synonym">Mimulus guttatus</name>
    <dbReference type="NCBI Taxonomy" id="4155"/>
    <lineage>
        <taxon>Eukaryota</taxon>
        <taxon>Viridiplantae</taxon>
        <taxon>Streptophyta</taxon>
        <taxon>Embryophyta</taxon>
        <taxon>Tracheophyta</taxon>
        <taxon>Spermatophyta</taxon>
        <taxon>Magnoliopsida</taxon>
        <taxon>eudicotyledons</taxon>
        <taxon>Gunneridae</taxon>
        <taxon>Pentapetalae</taxon>
        <taxon>asterids</taxon>
        <taxon>lamiids</taxon>
        <taxon>Lamiales</taxon>
        <taxon>Phrymaceae</taxon>
        <taxon>Erythranthe</taxon>
    </lineage>
</organism>
<dbReference type="GO" id="GO:0045490">
    <property type="term" value="P:pectin catabolic process"/>
    <property type="evidence" value="ECO:0007669"/>
    <property type="project" value="UniProtKB-UniRule"/>
</dbReference>
<dbReference type="Proteomes" id="UP000030748">
    <property type="component" value="Unassembled WGS sequence"/>
</dbReference>
<dbReference type="GO" id="GO:0046910">
    <property type="term" value="F:pectinesterase inhibitor activity"/>
    <property type="evidence" value="ECO:0000318"/>
    <property type="project" value="GO_Central"/>
</dbReference>
<keyword evidence="4" id="KW-0964">Secreted</keyword>
<dbReference type="Pfam" id="PF01095">
    <property type="entry name" value="Pectinesterase"/>
    <property type="match status" value="2"/>
</dbReference>
<dbReference type="InterPro" id="IPR000070">
    <property type="entry name" value="Pectinesterase_cat"/>
</dbReference>
<dbReference type="AlphaFoldDB" id="A0A022QH33"/>
<evidence type="ECO:0000256" key="4">
    <source>
        <dbReference type="ARBA" id="ARBA00022525"/>
    </source>
</evidence>
<keyword evidence="13" id="KW-1185">Reference proteome</keyword>
<evidence type="ECO:0000313" key="12">
    <source>
        <dbReference type="EMBL" id="EYU26889.1"/>
    </source>
</evidence>
<proteinExistence type="predicted"/>
<dbReference type="EC" id="3.1.1.11" evidence="3 10"/>
<evidence type="ECO:0000256" key="3">
    <source>
        <dbReference type="ARBA" id="ARBA00013229"/>
    </source>
</evidence>
<dbReference type="eggNOG" id="ENOG502QT2B">
    <property type="taxonomic scope" value="Eukaryota"/>
</dbReference>
<protein>
    <recommendedName>
        <fullName evidence="3 10">Pectinesterase</fullName>
        <ecNumber evidence="3 10">3.1.1.11</ecNumber>
    </recommendedName>
</protein>
<sequence length="181" mass="20904">VYGERFVAIDITFQNTAGPHKHQAVAVRNTADLSIFYRCSFEGYCIPTNSYQDTLYAHSLRQFYQDCNVYGTVDFIFGNAAAVFQSCNLFARNPKNRVHRTRPNGSESKYRDIHPQLHYNYLGRPWKEYSRTAYMPSYIGDLIDPIGWLEWNGTYGKDTLYYGEYGNYGPGAGTSMRVTWH</sequence>
<reference evidence="12 13" key="1">
    <citation type="journal article" date="2013" name="Proc. Natl. Acad. Sci. U.S.A.">
        <title>Fine-scale variation in meiotic recombination in Mimulus inferred from population shotgun sequencing.</title>
        <authorList>
            <person name="Hellsten U."/>
            <person name="Wright K.M."/>
            <person name="Jenkins J."/>
            <person name="Shu S."/>
            <person name="Yuan Y."/>
            <person name="Wessler S.R."/>
            <person name="Schmutz J."/>
            <person name="Willis J.H."/>
            <person name="Rokhsar D.S."/>
        </authorList>
    </citation>
    <scope>NUCLEOTIDE SEQUENCE [LARGE SCALE GENOMIC DNA]</scope>
    <source>
        <strain evidence="13">cv. DUN x IM62</strain>
    </source>
</reference>
<keyword evidence="5 10" id="KW-0378">Hydrolase</keyword>
<comment type="catalytic activity">
    <reaction evidence="8 10">
        <text>[(1-&gt;4)-alpha-D-galacturonosyl methyl ester](n) + n H2O = [(1-&gt;4)-alpha-D-galacturonosyl](n) + n methanol + n H(+)</text>
        <dbReference type="Rhea" id="RHEA:22380"/>
        <dbReference type="Rhea" id="RHEA-COMP:14570"/>
        <dbReference type="Rhea" id="RHEA-COMP:14573"/>
        <dbReference type="ChEBI" id="CHEBI:15377"/>
        <dbReference type="ChEBI" id="CHEBI:15378"/>
        <dbReference type="ChEBI" id="CHEBI:17790"/>
        <dbReference type="ChEBI" id="CHEBI:140522"/>
        <dbReference type="ChEBI" id="CHEBI:140523"/>
        <dbReference type="EC" id="3.1.1.11"/>
    </reaction>
</comment>
<feature type="active site" evidence="9">
    <location>
        <position position="74"/>
    </location>
</feature>
<dbReference type="GO" id="GO:0005576">
    <property type="term" value="C:extracellular region"/>
    <property type="evidence" value="ECO:0007669"/>
    <property type="project" value="UniProtKB-SubCell"/>
</dbReference>
<keyword evidence="6 10" id="KW-0063">Aspartyl esterase</keyword>